<dbReference type="InterPro" id="IPR003593">
    <property type="entry name" value="AAA+_ATPase"/>
</dbReference>
<dbReference type="Pfam" id="PF00005">
    <property type="entry name" value="ABC_tran"/>
    <property type="match status" value="1"/>
</dbReference>
<feature type="transmembrane region" description="Helical" evidence="9">
    <location>
        <begin position="1388"/>
        <end position="1406"/>
    </location>
</feature>
<dbReference type="InterPro" id="IPR003439">
    <property type="entry name" value="ABC_transporter-like_ATP-bd"/>
</dbReference>
<gene>
    <name evidence="12" type="ORF">HYH03_000296</name>
</gene>
<sequence>MARRPQPSSVRRAALALALLAIAVLAPGTRADCRVRLDIDASQSLLILTGKNALSNDATPNSPPLASDATFNDTVPRALTGTLYAVSASLAACPAASDQAGWLAAWPTFLLSSNPTAAAYAPPLVLYPSLQLGQTLLGKGLKTYDYNVSDMAINLLAGPFAAAGPAQAQAQANFTAGWVNTTLASGWLKTQNSVTGNRFDNLENITANASGVATSLAFQVDKGVSTLVLTLPSLSLTYATIGHIVFLRSNWTSYANYTLTARVTAKAVLDCPSYCGDFGRCVAQPGNGTACECDCGWTAEGGQCILPYGFCARNGGSTLVLPPASASPAPSPSPSPSPSPFPGGSCGAFNASVSSVNGQCPTGYDWDSFGVLCNPCPSGFSGSGCALCQSDAACKSSLASSTATCSLSTLYRPRSAAKHYACDLLDAGVVGILGSTLDFTCSTTKPRSSTGAVDVGVSGGLVNTGSSPINNSPYCTLSFRLSGMPRDASVICTGWQCAFSVNSSKVDCPVIKCECPKGCSNADGSITEATFTNLQSAVRISCGREAGMADTSADGQGRTGCKIELTGLPITAIPASCATRECLDPVNGTVLVTAEASEPKAPLAVAPIIAWVPAMLLTLISLAAAAAALAFARRAGPGTPGTPEPRLRNPLAPPPPPTAAGAGKAGPVAEGTEEGQSHRPGSGSGSGLGPAAGNGTGADAMEGKLGLGAVPEPDPRAAALPGQLMTPPPSSPREAPAAPAAAVVATTGGSSEPLTPALGRHPGSTDRAAGFWPSDYPNGTNGVNGNGNGLAVVAGAGAVAALAQGGAEGKATVRELSWHRLTLATTPKRSYLRPWHVHPAVTLLTDVSGRARAGEVLGVLGPSGSGKTSLLSVLTGLTQPGLHWSLGGAVALDGHPVAAPRHLATLVGHVPQHDLLARSLTVAECVAASAALRSSARDTARGRAHAESRVASVLSDLGILHLAHRVVWPGGGAAQTAGGASAGAGGSGGSLSGGERLRVAAALELVSEPPLLLLDEPLSGLDSATARATMAVLRAVAAGGGSSCPRIVIVSMHQPSPALFGSLDCVCLMAGGRVAYFGPPAAAEAAVAAAGLAARAGGAPASEVPIADHLLDLVAEPETMERLVTSHAKRYGGGGGVSDWPSSLSGSGSGAGADSVATPSGAAAVDAEATAPKLAEAEAGAAALRASAADTAYIRRLIQERRGGPQAEAGGAGARLASRFRRFWLEFGVLTWRGALDMLRNPSLTALHVLVSAGLGLLVGAVFSNTDLNVSGAQNRVGAIFLSVMLLACFATSAVDGVYPERPVADRDMLRRSHGVLPYMAAKLILDGVLLRVLPAWAYALPFYWLMGLRPQAAAFFTFMGAFSTMSALSGAACIALSFVFASPGKTVLVLNLLLLICALFSGFLANKDSIVVWLRWIVYLSPIRFCWEALVINELKPLVLYFDSPDLPQGLPAVRGSLFLSLLGVDSTMLNTDLVVLGCMYAIVALFALGFAYLRLAWLRGRWD</sequence>
<feature type="compositionally biased region" description="Low complexity" evidence="8">
    <location>
        <begin position="659"/>
        <end position="670"/>
    </location>
</feature>
<dbReference type="InterPro" id="IPR013525">
    <property type="entry name" value="ABC2_TM"/>
</dbReference>
<feature type="signal peptide" evidence="10">
    <location>
        <begin position="1"/>
        <end position="31"/>
    </location>
</feature>
<feature type="transmembrane region" description="Helical" evidence="9">
    <location>
        <begin position="1475"/>
        <end position="1495"/>
    </location>
</feature>
<dbReference type="GO" id="GO:0016020">
    <property type="term" value="C:membrane"/>
    <property type="evidence" value="ECO:0007669"/>
    <property type="project" value="UniProtKB-SubCell"/>
</dbReference>
<dbReference type="InterPro" id="IPR027417">
    <property type="entry name" value="P-loop_NTPase"/>
</dbReference>
<evidence type="ECO:0000256" key="5">
    <source>
        <dbReference type="ARBA" id="ARBA00022840"/>
    </source>
</evidence>
<dbReference type="SMART" id="SM00382">
    <property type="entry name" value="AAA"/>
    <property type="match status" value="1"/>
</dbReference>
<keyword evidence="3 9" id="KW-0812">Transmembrane</keyword>
<protein>
    <recommendedName>
        <fullName evidence="11">ABC transporter domain-containing protein</fullName>
    </recommendedName>
</protein>
<evidence type="ECO:0000313" key="13">
    <source>
        <dbReference type="Proteomes" id="UP000612055"/>
    </source>
</evidence>
<evidence type="ECO:0000256" key="7">
    <source>
        <dbReference type="ARBA" id="ARBA00023136"/>
    </source>
</evidence>
<evidence type="ECO:0000256" key="6">
    <source>
        <dbReference type="ARBA" id="ARBA00022989"/>
    </source>
</evidence>
<reference evidence="12" key="1">
    <citation type="journal article" date="2020" name="bioRxiv">
        <title>Comparative genomics of Chlamydomonas.</title>
        <authorList>
            <person name="Craig R.J."/>
            <person name="Hasan A.R."/>
            <person name="Ness R.W."/>
            <person name="Keightley P.D."/>
        </authorList>
    </citation>
    <scope>NUCLEOTIDE SEQUENCE</scope>
    <source>
        <strain evidence="12">CCAP 11/70</strain>
    </source>
</reference>
<dbReference type="Gene3D" id="3.40.50.300">
    <property type="entry name" value="P-loop containing nucleotide triphosphate hydrolases"/>
    <property type="match status" value="1"/>
</dbReference>
<evidence type="ECO:0000256" key="1">
    <source>
        <dbReference type="ARBA" id="ARBA00004141"/>
    </source>
</evidence>
<feature type="transmembrane region" description="Helical" evidence="9">
    <location>
        <begin position="1246"/>
        <end position="1265"/>
    </location>
</feature>
<comment type="subcellular location">
    <subcellularLocation>
        <location evidence="1">Membrane</location>
        <topology evidence="1">Multi-pass membrane protein</topology>
    </subcellularLocation>
</comment>
<feature type="transmembrane region" description="Helical" evidence="9">
    <location>
        <begin position="1353"/>
        <end position="1381"/>
    </location>
</feature>
<proteinExistence type="predicted"/>
<feature type="transmembrane region" description="Helical" evidence="9">
    <location>
        <begin position="1320"/>
        <end position="1341"/>
    </location>
</feature>
<evidence type="ECO:0000256" key="3">
    <source>
        <dbReference type="ARBA" id="ARBA00022692"/>
    </source>
</evidence>
<keyword evidence="4" id="KW-0547">Nucleotide-binding</keyword>
<keyword evidence="7 9" id="KW-0472">Membrane</keyword>
<feature type="compositionally biased region" description="Low complexity" evidence="8">
    <location>
        <begin position="732"/>
        <end position="745"/>
    </location>
</feature>
<evidence type="ECO:0000256" key="9">
    <source>
        <dbReference type="SAM" id="Phobius"/>
    </source>
</evidence>
<organism evidence="12 13">
    <name type="scientific">Edaphochlamys debaryana</name>
    <dbReference type="NCBI Taxonomy" id="47281"/>
    <lineage>
        <taxon>Eukaryota</taxon>
        <taxon>Viridiplantae</taxon>
        <taxon>Chlorophyta</taxon>
        <taxon>core chlorophytes</taxon>
        <taxon>Chlorophyceae</taxon>
        <taxon>CS clade</taxon>
        <taxon>Chlamydomonadales</taxon>
        <taxon>Chlamydomonadales incertae sedis</taxon>
        <taxon>Edaphochlamys</taxon>
    </lineage>
</organism>
<name>A0A835YFW2_9CHLO</name>
<dbReference type="EMBL" id="JAEHOE010000001">
    <property type="protein sequence ID" value="KAG2501796.1"/>
    <property type="molecule type" value="Genomic_DNA"/>
</dbReference>
<evidence type="ECO:0000256" key="10">
    <source>
        <dbReference type="SAM" id="SignalP"/>
    </source>
</evidence>
<dbReference type="SUPFAM" id="SSF52540">
    <property type="entry name" value="P-loop containing nucleoside triphosphate hydrolases"/>
    <property type="match status" value="1"/>
</dbReference>
<dbReference type="PROSITE" id="PS50893">
    <property type="entry name" value="ABC_TRANSPORTER_2"/>
    <property type="match status" value="1"/>
</dbReference>
<evidence type="ECO:0000256" key="4">
    <source>
        <dbReference type="ARBA" id="ARBA00022741"/>
    </source>
</evidence>
<keyword evidence="2" id="KW-0813">Transport</keyword>
<evidence type="ECO:0000256" key="2">
    <source>
        <dbReference type="ARBA" id="ARBA00022448"/>
    </source>
</evidence>
<feature type="region of interest" description="Disordered" evidence="8">
    <location>
        <begin position="637"/>
        <end position="763"/>
    </location>
</feature>
<keyword evidence="5" id="KW-0067">ATP-binding</keyword>
<dbReference type="PANTHER" id="PTHR48041:SF2">
    <property type="entry name" value="ATP-DEPENDENT PERMEASE-RELATED"/>
    <property type="match status" value="1"/>
</dbReference>
<dbReference type="InterPro" id="IPR050352">
    <property type="entry name" value="ABCG_transporters"/>
</dbReference>
<evidence type="ECO:0000256" key="8">
    <source>
        <dbReference type="SAM" id="MobiDB-lite"/>
    </source>
</evidence>
<dbReference type="GO" id="GO:0005524">
    <property type="term" value="F:ATP binding"/>
    <property type="evidence" value="ECO:0007669"/>
    <property type="project" value="UniProtKB-KW"/>
</dbReference>
<dbReference type="Pfam" id="PF01061">
    <property type="entry name" value="ABC2_membrane"/>
    <property type="match status" value="1"/>
</dbReference>
<feature type="domain" description="ABC transporter" evidence="11">
    <location>
        <begin position="821"/>
        <end position="1096"/>
    </location>
</feature>
<keyword evidence="10" id="KW-0732">Signal</keyword>
<dbReference type="Proteomes" id="UP000612055">
    <property type="component" value="Unassembled WGS sequence"/>
</dbReference>
<feature type="chain" id="PRO_5032344354" description="ABC transporter domain-containing protein" evidence="10">
    <location>
        <begin position="32"/>
        <end position="1505"/>
    </location>
</feature>
<keyword evidence="13" id="KW-1185">Reference proteome</keyword>
<feature type="compositionally biased region" description="Gly residues" evidence="8">
    <location>
        <begin position="682"/>
        <end position="696"/>
    </location>
</feature>
<dbReference type="OrthoDB" id="66620at2759"/>
<dbReference type="PANTHER" id="PTHR48041">
    <property type="entry name" value="ABC TRANSPORTER G FAMILY MEMBER 28"/>
    <property type="match status" value="1"/>
</dbReference>
<keyword evidence="6 9" id="KW-1133">Transmembrane helix</keyword>
<evidence type="ECO:0000313" key="12">
    <source>
        <dbReference type="EMBL" id="KAG2501796.1"/>
    </source>
</evidence>
<accession>A0A835YFW2</accession>
<evidence type="ECO:0000259" key="11">
    <source>
        <dbReference type="PROSITE" id="PS50893"/>
    </source>
</evidence>
<comment type="caution">
    <text evidence="12">The sequence shown here is derived from an EMBL/GenBank/DDBJ whole genome shotgun (WGS) entry which is preliminary data.</text>
</comment>
<dbReference type="GO" id="GO:0016887">
    <property type="term" value="F:ATP hydrolysis activity"/>
    <property type="evidence" value="ECO:0007669"/>
    <property type="project" value="InterPro"/>
</dbReference>
<dbReference type="GO" id="GO:0140359">
    <property type="term" value="F:ABC-type transporter activity"/>
    <property type="evidence" value="ECO:0007669"/>
    <property type="project" value="InterPro"/>
</dbReference>
<feature type="transmembrane region" description="Helical" evidence="9">
    <location>
        <begin position="1277"/>
        <end position="1299"/>
    </location>
</feature>